<dbReference type="PRINTS" id="PR00457">
    <property type="entry name" value="ANPEROXIDASE"/>
</dbReference>
<evidence type="ECO:0000313" key="5">
    <source>
        <dbReference type="RefSeq" id="XP_028966314.1"/>
    </source>
</evidence>
<dbReference type="PANTHER" id="PTHR11475">
    <property type="entry name" value="OXIDASE/PEROXIDASE"/>
    <property type="match status" value="1"/>
</dbReference>
<dbReference type="InterPro" id="IPR010255">
    <property type="entry name" value="Haem_peroxidase_sf"/>
</dbReference>
<dbReference type="GO" id="GO:0020037">
    <property type="term" value="F:heme binding"/>
    <property type="evidence" value="ECO:0007669"/>
    <property type="project" value="InterPro"/>
</dbReference>
<dbReference type="Gene3D" id="1.10.640.10">
    <property type="entry name" value="Haem peroxidase domain superfamily, animal type"/>
    <property type="match status" value="1"/>
</dbReference>
<evidence type="ECO:0000256" key="2">
    <source>
        <dbReference type="PIRSR" id="PIRSR619791-2"/>
    </source>
</evidence>
<reference evidence="5" key="1">
    <citation type="submission" date="2025-08" db="UniProtKB">
        <authorList>
            <consortium name="RefSeq"/>
        </authorList>
    </citation>
    <scope>IDENTIFICATION</scope>
</reference>
<dbReference type="GO" id="GO:0004601">
    <property type="term" value="F:peroxidase activity"/>
    <property type="evidence" value="ECO:0007669"/>
    <property type="project" value="UniProtKB-KW"/>
</dbReference>
<dbReference type="PROSITE" id="PS50292">
    <property type="entry name" value="PEROXIDASE_3"/>
    <property type="match status" value="1"/>
</dbReference>
<feature type="signal peptide" evidence="3">
    <location>
        <begin position="1"/>
        <end position="23"/>
    </location>
</feature>
<keyword evidence="1" id="KW-0560">Oxidoreductase</keyword>
<feature type="chain" id="PRO_5042597170" evidence="3">
    <location>
        <begin position="24"/>
        <end position="735"/>
    </location>
</feature>
<evidence type="ECO:0000256" key="1">
    <source>
        <dbReference type="ARBA" id="ARBA00022559"/>
    </source>
</evidence>
<keyword evidence="4" id="KW-1185">Reference proteome</keyword>
<keyword evidence="1" id="KW-0575">Peroxidase</keyword>
<dbReference type="KEGG" id="goe:100900530"/>
<dbReference type="AlphaFoldDB" id="A0AAJ7WGK6"/>
<protein>
    <submittedName>
        <fullName evidence="5">Peroxidasin homolog</fullName>
    </submittedName>
</protein>
<proteinExistence type="predicted"/>
<dbReference type="RefSeq" id="XP_028966314.1">
    <property type="nucleotide sequence ID" value="XM_029110481.1"/>
</dbReference>
<dbReference type="InterPro" id="IPR037120">
    <property type="entry name" value="Haem_peroxidase_sf_animal"/>
</dbReference>
<name>A0AAJ7WGK6_9ACAR</name>
<keyword evidence="2" id="KW-0479">Metal-binding</keyword>
<feature type="binding site" description="axial binding residue" evidence="2">
    <location>
        <position position="470"/>
    </location>
    <ligand>
        <name>heme b</name>
        <dbReference type="ChEBI" id="CHEBI:60344"/>
    </ligand>
    <ligandPart>
        <name>Fe</name>
        <dbReference type="ChEBI" id="CHEBI:18248"/>
    </ligandPart>
</feature>
<dbReference type="PANTHER" id="PTHR11475:SF143">
    <property type="entry name" value="PUTATIVE-RELATED"/>
    <property type="match status" value="1"/>
</dbReference>
<gene>
    <name evidence="5" type="primary">LOC100900530</name>
</gene>
<dbReference type="InterPro" id="IPR019791">
    <property type="entry name" value="Haem_peroxidase_animal"/>
</dbReference>
<keyword evidence="3" id="KW-0732">Signal</keyword>
<sequence length="735" mass="82926">MRGFQDSSGALCLLVVLAREVFTQISPTRIDSAFSAGQESVEEYRAKNDAAFRSGYYLKGPSAPAQHQHTTAGRAPSSFGDHARLFCAATLDLVNKKSVSRDATSGLRNLTLESNTRAKAAQDACINAVRENSSCRNVNRYTFDGSCNNLGNPILGRTNTCHKRLLPPSYEDGVEEPRRRSFSGGVLPNERVISLRALDYILPRVRDDPQYNHNRMSFGQFIAHDITLTHTTTIGTSNALPDCCSPSTRVEQCFPVTIPSPDRVYGNRGCMNFVRSEPCPTCQLGPREQMNSVTSFVDLSLIYGLTSQGNFNLRTGSGGLLRGQAPYDTARPYLPLFMPPTTQTLGDGCSQPGRPCFTGGDPLRVNQQIGISAWSTLWFRYHNYLADRINRHARSRGERWSDERIFQTARRIAQGHMQIQVYREWLPTVVGSNILSVYKLGIQRTQTDYDSDGDPSLWSEFAGGAFRFGHSLIQNVFKNRNYQTDVDQPEFDVPTRDAFSTIPNYYDFNSEFKFENFIAGMQRQGGDETVTSFFDASQPKQISFSFAPGVANDVYRNATESYGMDLAALNIHRGRDHGLQPYYKYAELYLSRAHGRNIRIQKFSDIRPFWRSECYDELPKVYRDIQDVDLYVGGLCEVSPISGSVGPTMGTIIAMQFQQLRYADRLFVSHRNVFTPTQYAELLRTGWLYWVVCASAVNQPAVYRNAFRHDLWDFEYCSDLREIDVSLFTDVASYV</sequence>
<dbReference type="SUPFAM" id="SSF48113">
    <property type="entry name" value="Heme-dependent peroxidases"/>
    <property type="match status" value="1"/>
</dbReference>
<dbReference type="GO" id="GO:0046872">
    <property type="term" value="F:metal ion binding"/>
    <property type="evidence" value="ECO:0007669"/>
    <property type="project" value="UniProtKB-KW"/>
</dbReference>
<dbReference type="GO" id="GO:0006979">
    <property type="term" value="P:response to oxidative stress"/>
    <property type="evidence" value="ECO:0007669"/>
    <property type="project" value="InterPro"/>
</dbReference>
<dbReference type="Proteomes" id="UP000694867">
    <property type="component" value="Unplaced"/>
</dbReference>
<evidence type="ECO:0000256" key="3">
    <source>
        <dbReference type="SAM" id="SignalP"/>
    </source>
</evidence>
<accession>A0AAJ7WGK6</accession>
<dbReference type="GeneID" id="100900530"/>
<organism evidence="4 5">
    <name type="scientific">Galendromus occidentalis</name>
    <name type="common">western predatory mite</name>
    <dbReference type="NCBI Taxonomy" id="34638"/>
    <lineage>
        <taxon>Eukaryota</taxon>
        <taxon>Metazoa</taxon>
        <taxon>Ecdysozoa</taxon>
        <taxon>Arthropoda</taxon>
        <taxon>Chelicerata</taxon>
        <taxon>Arachnida</taxon>
        <taxon>Acari</taxon>
        <taxon>Parasitiformes</taxon>
        <taxon>Mesostigmata</taxon>
        <taxon>Gamasina</taxon>
        <taxon>Phytoseioidea</taxon>
        <taxon>Phytoseiidae</taxon>
        <taxon>Typhlodrominae</taxon>
        <taxon>Galendromus</taxon>
    </lineage>
</organism>
<evidence type="ECO:0000313" key="4">
    <source>
        <dbReference type="Proteomes" id="UP000694867"/>
    </source>
</evidence>
<keyword evidence="2" id="KW-0408">Iron</keyword>
<dbReference type="Pfam" id="PF03098">
    <property type="entry name" value="An_peroxidase"/>
    <property type="match status" value="1"/>
</dbReference>
<keyword evidence="2" id="KW-0349">Heme</keyword>